<reference evidence="19 20" key="1">
    <citation type="journal article" date="2018" name="Int. J. Syst. Evol. Microbiol.">
        <title>Mesosutterella multiformis gen. nov., sp. nov., a member of the family Sutterellaceae and Sutterella megalosphaeroides sp. nov., isolated from human faeces.</title>
        <authorList>
            <person name="Sakamoto M."/>
            <person name="Ikeyama N."/>
            <person name="Kunihiro T."/>
            <person name="Iino T."/>
            <person name="Yuki M."/>
            <person name="Ohkuma M."/>
        </authorList>
    </citation>
    <scope>NUCLEOTIDE SEQUENCE [LARGE SCALE GENOMIC DNA]</scope>
    <source>
        <strain evidence="19 20">4NBBH2</strain>
    </source>
</reference>
<name>A0A388SEB1_9BURK</name>
<dbReference type="Proteomes" id="UP000266091">
    <property type="component" value="Unassembled WGS sequence"/>
</dbReference>
<comment type="function">
    <text evidence="10">Involved in cadaverine and putrescine tolerance in stationary phase. May facilitate the efflux of both cadaverine and putrescine from the cytoplasm, reducing potentially toxic levels under certain stress conditions.</text>
</comment>
<dbReference type="Pfam" id="PF01595">
    <property type="entry name" value="CNNM"/>
    <property type="match status" value="1"/>
</dbReference>
<dbReference type="GO" id="GO:0005886">
    <property type="term" value="C:plasma membrane"/>
    <property type="evidence" value="ECO:0007669"/>
    <property type="project" value="UniProtKB-SubCell"/>
</dbReference>
<dbReference type="Gene3D" id="3.30.465.10">
    <property type="match status" value="1"/>
</dbReference>
<keyword evidence="8 13" id="KW-0129">CBS domain</keyword>
<comment type="subcellular location">
    <subcellularLocation>
        <location evidence="1">Cell inner membrane</location>
        <topology evidence="1">Multi-pass membrane protein</topology>
    </subcellularLocation>
</comment>
<evidence type="ECO:0000259" key="18">
    <source>
        <dbReference type="PROSITE" id="PS51846"/>
    </source>
</evidence>
<keyword evidence="6" id="KW-0677">Repeat</keyword>
<evidence type="ECO:0000256" key="8">
    <source>
        <dbReference type="ARBA" id="ARBA00023122"/>
    </source>
</evidence>
<keyword evidence="5 14" id="KW-0812">Transmembrane</keyword>
<comment type="caution">
    <text evidence="19">The sequence shown here is derived from an EMBL/GenBank/DDBJ whole genome shotgun (WGS) entry which is preliminary data.</text>
</comment>
<evidence type="ECO:0000313" key="20">
    <source>
        <dbReference type="Proteomes" id="UP000266091"/>
    </source>
</evidence>
<dbReference type="Pfam" id="PF00571">
    <property type="entry name" value="CBS"/>
    <property type="match status" value="1"/>
</dbReference>
<dbReference type="SUPFAM" id="SSF56176">
    <property type="entry name" value="FAD-binding/transporter-associated domain-like"/>
    <property type="match status" value="1"/>
</dbReference>
<evidence type="ECO:0000256" key="12">
    <source>
        <dbReference type="ARBA" id="ARBA00039818"/>
    </source>
</evidence>
<dbReference type="Pfam" id="PF03471">
    <property type="entry name" value="CorC_HlyC"/>
    <property type="match status" value="1"/>
</dbReference>
<dbReference type="AlphaFoldDB" id="A0A388SEB1"/>
<evidence type="ECO:0000256" key="16">
    <source>
        <dbReference type="SAM" id="Phobius"/>
    </source>
</evidence>
<dbReference type="CDD" id="cd04590">
    <property type="entry name" value="CBS_pair_CorC_HlyC_assoc"/>
    <property type="match status" value="1"/>
</dbReference>
<feature type="compositionally biased region" description="Polar residues" evidence="15">
    <location>
        <begin position="436"/>
        <end position="460"/>
    </location>
</feature>
<comment type="similarity">
    <text evidence="11">Belongs to the UPF0053 family. PaeA subfamily.</text>
</comment>
<feature type="domain" description="CBS" evidence="17">
    <location>
        <begin position="284"/>
        <end position="343"/>
    </location>
</feature>
<feature type="region of interest" description="Disordered" evidence="15">
    <location>
        <begin position="428"/>
        <end position="460"/>
    </location>
</feature>
<keyword evidence="20" id="KW-1185">Reference proteome</keyword>
<evidence type="ECO:0000256" key="7">
    <source>
        <dbReference type="ARBA" id="ARBA00022989"/>
    </source>
</evidence>
<organism evidence="19 20">
    <name type="scientific">Mesosutterella multiformis</name>
    <dbReference type="NCBI Taxonomy" id="2259133"/>
    <lineage>
        <taxon>Bacteria</taxon>
        <taxon>Pseudomonadati</taxon>
        <taxon>Pseudomonadota</taxon>
        <taxon>Betaproteobacteria</taxon>
        <taxon>Burkholderiales</taxon>
        <taxon>Sutterellaceae</taxon>
        <taxon>Mesosutterella</taxon>
    </lineage>
</organism>
<dbReference type="GO" id="GO:0050660">
    <property type="term" value="F:flavin adenine dinucleotide binding"/>
    <property type="evidence" value="ECO:0007669"/>
    <property type="project" value="InterPro"/>
</dbReference>
<gene>
    <name evidence="19" type="ORF">MESMUL_13370</name>
</gene>
<dbReference type="InterPro" id="IPR002550">
    <property type="entry name" value="CNNM"/>
</dbReference>
<dbReference type="SUPFAM" id="SSF54631">
    <property type="entry name" value="CBS-domain pair"/>
    <property type="match status" value="1"/>
</dbReference>
<dbReference type="InterPro" id="IPR005170">
    <property type="entry name" value="Transptr-assoc_dom"/>
</dbReference>
<dbReference type="EMBL" id="BGZJ01000001">
    <property type="protein sequence ID" value="GBO93983.1"/>
    <property type="molecule type" value="Genomic_DNA"/>
</dbReference>
<keyword evidence="3" id="KW-1003">Cell membrane</keyword>
<evidence type="ECO:0000256" key="4">
    <source>
        <dbReference type="ARBA" id="ARBA00022519"/>
    </source>
</evidence>
<evidence type="ECO:0000256" key="13">
    <source>
        <dbReference type="PROSITE-ProRule" id="PRU00703"/>
    </source>
</evidence>
<proteinExistence type="inferred from homology"/>
<protein>
    <recommendedName>
        <fullName evidence="12">Polyamine export protein</fullName>
    </recommendedName>
</protein>
<accession>A0A401LN42</accession>
<evidence type="ECO:0000256" key="3">
    <source>
        <dbReference type="ARBA" id="ARBA00022475"/>
    </source>
</evidence>
<keyword evidence="9 14" id="KW-0472">Membrane</keyword>
<feature type="transmembrane region" description="Helical" evidence="16">
    <location>
        <begin position="102"/>
        <end position="122"/>
    </location>
</feature>
<dbReference type="InterPro" id="IPR036318">
    <property type="entry name" value="FAD-bd_PCMH-like_sf"/>
</dbReference>
<dbReference type="PANTHER" id="PTHR22777">
    <property type="entry name" value="HEMOLYSIN-RELATED"/>
    <property type="match status" value="1"/>
</dbReference>
<accession>A0A388SEB1</accession>
<keyword evidence="4" id="KW-0997">Cell inner membrane</keyword>
<dbReference type="OrthoDB" id="9797674at2"/>
<dbReference type="InterPro" id="IPR044751">
    <property type="entry name" value="Ion_transp-like_CBS"/>
</dbReference>
<dbReference type="SMART" id="SM01091">
    <property type="entry name" value="CorC_HlyC"/>
    <property type="match status" value="1"/>
</dbReference>
<evidence type="ECO:0000256" key="14">
    <source>
        <dbReference type="PROSITE-ProRule" id="PRU01193"/>
    </source>
</evidence>
<keyword evidence="2" id="KW-0813">Transport</keyword>
<dbReference type="PANTHER" id="PTHR22777:SF16">
    <property type="entry name" value="POLYAMINE EXPORT PROTEIN"/>
    <property type="match status" value="1"/>
</dbReference>
<feature type="domain" description="CNNM transmembrane" evidence="18">
    <location>
        <begin position="1"/>
        <end position="199"/>
    </location>
</feature>
<dbReference type="InterPro" id="IPR016169">
    <property type="entry name" value="FAD-bd_PCMH_sub2"/>
</dbReference>
<evidence type="ECO:0000256" key="10">
    <source>
        <dbReference type="ARBA" id="ARBA00037177"/>
    </source>
</evidence>
<dbReference type="InterPro" id="IPR046342">
    <property type="entry name" value="CBS_dom_sf"/>
</dbReference>
<keyword evidence="7 14" id="KW-1133">Transmembrane helix</keyword>
<evidence type="ECO:0000313" key="19">
    <source>
        <dbReference type="EMBL" id="GBO93983.1"/>
    </source>
</evidence>
<evidence type="ECO:0000259" key="17">
    <source>
        <dbReference type="PROSITE" id="PS51371"/>
    </source>
</evidence>
<dbReference type="RefSeq" id="WP_116270261.1">
    <property type="nucleotide sequence ID" value="NZ_BGZJ01000001.1"/>
</dbReference>
<dbReference type="InterPro" id="IPR000644">
    <property type="entry name" value="CBS_dom"/>
</dbReference>
<sequence>MDSVLQMVGLLILVLCSAFFSISEISLAAAKNVRLQGLSEAGDQRAREVIALKANPGPMFTIVEIGVNALALAGGILGQDVFIPLYKSAFIHVLSESSADTAAFWLAYLTATLLFVLFADLIPRRYAMARPESCAILVIRPITWLNSVLKPVVWALNSCATFAMKKLGMPTHAGERVTTADVLATVNAGVKEGVIDPEERSVIENIFSLEDRTVSTAMTARDDIVYFLKNESDESIRTKVVQNPHHQFLVCEKTIDNVAGYVDSKQLLTRLVQGKRLDLTEKGLLSPVKMIPESLSMSETIEEIRNTMADFVVVINEYGEVAGLITLNDVMNTIMGEMVGLDEDAQIVKRDENSWLVEGSTSLYELENTFDLPDIEDNPPYETAGGLVMFLLRRIPKRTDKLTFGGYQFEVVDVDKNRVDQLLVTKLPKGGIPKTSPDTTADTKNQTPSGNTPQDISETH</sequence>
<dbReference type="PROSITE" id="PS51846">
    <property type="entry name" value="CNNM"/>
    <property type="match status" value="1"/>
</dbReference>
<evidence type="ECO:0000256" key="5">
    <source>
        <dbReference type="ARBA" id="ARBA00022692"/>
    </source>
</evidence>
<evidence type="ECO:0000256" key="9">
    <source>
        <dbReference type="ARBA" id="ARBA00023136"/>
    </source>
</evidence>
<evidence type="ECO:0000256" key="1">
    <source>
        <dbReference type="ARBA" id="ARBA00004429"/>
    </source>
</evidence>
<evidence type="ECO:0000256" key="2">
    <source>
        <dbReference type="ARBA" id="ARBA00022448"/>
    </source>
</evidence>
<evidence type="ECO:0000256" key="6">
    <source>
        <dbReference type="ARBA" id="ARBA00022737"/>
    </source>
</evidence>
<dbReference type="Gene3D" id="3.10.580.10">
    <property type="entry name" value="CBS-domain"/>
    <property type="match status" value="1"/>
</dbReference>
<evidence type="ECO:0000256" key="15">
    <source>
        <dbReference type="SAM" id="MobiDB-lite"/>
    </source>
</evidence>
<dbReference type="PROSITE" id="PS51371">
    <property type="entry name" value="CBS"/>
    <property type="match status" value="1"/>
</dbReference>
<evidence type="ECO:0000256" key="11">
    <source>
        <dbReference type="ARBA" id="ARBA00038280"/>
    </source>
</evidence>